<evidence type="ECO:0000313" key="8">
    <source>
        <dbReference type="Proteomes" id="UP000184513"/>
    </source>
</evidence>
<keyword evidence="4 6" id="KW-0687">Ribonucleoprotein</keyword>
<dbReference type="PANTHER" id="PTHR11560">
    <property type="entry name" value="39S RIBOSOMAL PROTEIN L10, MITOCHONDRIAL"/>
    <property type="match status" value="1"/>
</dbReference>
<dbReference type="OrthoDB" id="1523686at2"/>
<reference evidence="7 8" key="1">
    <citation type="submission" date="2016-11" db="EMBL/GenBank/DDBJ databases">
        <authorList>
            <person name="Jaros S."/>
            <person name="Januszkiewicz K."/>
            <person name="Wedrychowicz H."/>
        </authorList>
    </citation>
    <scope>NUCLEOTIDE SEQUENCE [LARGE SCALE GENOMIC DNA]</scope>
    <source>
        <strain evidence="7 8">CGMCC 1.6102</strain>
    </source>
</reference>
<gene>
    <name evidence="6" type="primary">rplJ</name>
    <name evidence="7" type="ORF">SAMN04488057_10973</name>
</gene>
<keyword evidence="6" id="KW-0694">RNA-binding</keyword>
<evidence type="ECO:0000313" key="7">
    <source>
        <dbReference type="EMBL" id="SHN17472.1"/>
    </source>
</evidence>
<evidence type="ECO:0000256" key="2">
    <source>
        <dbReference type="ARBA" id="ARBA00008889"/>
    </source>
</evidence>
<dbReference type="InterPro" id="IPR001790">
    <property type="entry name" value="Ribosomal_uL10"/>
</dbReference>
<dbReference type="HAMAP" id="MF_00362">
    <property type="entry name" value="Ribosomal_uL10"/>
    <property type="match status" value="1"/>
</dbReference>
<organism evidence="7 8">
    <name type="scientific">Cyclobacterium lianum</name>
    <dbReference type="NCBI Taxonomy" id="388280"/>
    <lineage>
        <taxon>Bacteria</taxon>
        <taxon>Pseudomonadati</taxon>
        <taxon>Bacteroidota</taxon>
        <taxon>Cytophagia</taxon>
        <taxon>Cytophagales</taxon>
        <taxon>Cyclobacteriaceae</taxon>
        <taxon>Cyclobacterium</taxon>
    </lineage>
</organism>
<evidence type="ECO:0000256" key="1">
    <source>
        <dbReference type="ARBA" id="ARBA00002633"/>
    </source>
</evidence>
<dbReference type="Pfam" id="PF00466">
    <property type="entry name" value="Ribosomal_L10"/>
    <property type="match status" value="1"/>
</dbReference>
<dbReference type="STRING" id="388280.SAMN04488057_10973"/>
<dbReference type="Gene3D" id="3.30.70.1730">
    <property type="match status" value="1"/>
</dbReference>
<comment type="function">
    <text evidence="1 6">Forms part of the ribosomal stalk, playing a central role in the interaction of the ribosome with GTP-bound translation factors.</text>
</comment>
<dbReference type="GO" id="GO:0006412">
    <property type="term" value="P:translation"/>
    <property type="evidence" value="ECO:0007669"/>
    <property type="project" value="UniProtKB-UniRule"/>
</dbReference>
<evidence type="ECO:0000256" key="3">
    <source>
        <dbReference type="ARBA" id="ARBA00022980"/>
    </source>
</evidence>
<dbReference type="InterPro" id="IPR022973">
    <property type="entry name" value="Ribosomal_uL10_bac"/>
</dbReference>
<dbReference type="PROSITE" id="PS01109">
    <property type="entry name" value="RIBOSOMAL_L10"/>
    <property type="match status" value="1"/>
</dbReference>
<evidence type="ECO:0000256" key="4">
    <source>
        <dbReference type="ARBA" id="ARBA00023274"/>
    </source>
</evidence>
<dbReference type="SUPFAM" id="SSF160369">
    <property type="entry name" value="Ribosomal protein L10-like"/>
    <property type="match status" value="1"/>
</dbReference>
<evidence type="ECO:0000256" key="6">
    <source>
        <dbReference type="HAMAP-Rule" id="MF_00362"/>
    </source>
</evidence>
<keyword evidence="6" id="KW-0699">rRNA-binding</keyword>
<dbReference type="GO" id="GO:0015934">
    <property type="term" value="C:large ribosomal subunit"/>
    <property type="evidence" value="ECO:0007669"/>
    <property type="project" value="InterPro"/>
</dbReference>
<dbReference type="GO" id="GO:0003735">
    <property type="term" value="F:structural constituent of ribosome"/>
    <property type="evidence" value="ECO:0007669"/>
    <property type="project" value="InterPro"/>
</dbReference>
<evidence type="ECO:0000256" key="5">
    <source>
        <dbReference type="ARBA" id="ARBA00035202"/>
    </source>
</evidence>
<dbReference type="InterPro" id="IPR043141">
    <property type="entry name" value="Ribosomal_uL10-like_sf"/>
</dbReference>
<comment type="subunit">
    <text evidence="6">Part of the ribosomal stalk of the 50S ribosomal subunit. The N-terminus interacts with L11 and the large rRNA to form the base of the stalk. The C-terminus forms an elongated spine to which L12 dimers bind in a sequential fashion forming a multimeric L10(L12)X complex.</text>
</comment>
<protein>
    <recommendedName>
        <fullName evidence="5 6">Large ribosomal subunit protein uL10</fullName>
    </recommendedName>
</protein>
<sequence>MTREDKKNIIEELTEKLKTTPHFYIADASGFSVAQVNGFRKLCFDKGLEYKVYKNTLIKKALDNLEADYEEFAGSTLKGFSGILFSQEVANLPAKVILDYRKKLGSKEKRPLFKGASVDGDQFVGEDNLKVLSELKSKEELVGEIVTLLQSPAKNVVSALQSGKSILAGLVKTLSEKEEA</sequence>
<keyword evidence="8" id="KW-1185">Reference proteome</keyword>
<dbReference type="CDD" id="cd05797">
    <property type="entry name" value="Ribosomal_L10"/>
    <property type="match status" value="1"/>
</dbReference>
<dbReference type="InterPro" id="IPR002363">
    <property type="entry name" value="Ribosomal_uL10_CS_bac"/>
</dbReference>
<dbReference type="AlphaFoldDB" id="A0A1M7PJT8"/>
<comment type="similarity">
    <text evidence="2 6">Belongs to the universal ribosomal protein uL10 family.</text>
</comment>
<dbReference type="Gene3D" id="6.10.250.290">
    <property type="match status" value="1"/>
</dbReference>
<keyword evidence="3 6" id="KW-0689">Ribosomal protein</keyword>
<dbReference type="EMBL" id="FRCY01000009">
    <property type="protein sequence ID" value="SHN17472.1"/>
    <property type="molecule type" value="Genomic_DNA"/>
</dbReference>
<dbReference type="GO" id="GO:0070180">
    <property type="term" value="F:large ribosomal subunit rRNA binding"/>
    <property type="evidence" value="ECO:0007669"/>
    <property type="project" value="UniProtKB-UniRule"/>
</dbReference>
<dbReference type="Proteomes" id="UP000184513">
    <property type="component" value="Unassembled WGS sequence"/>
</dbReference>
<dbReference type="NCBIfam" id="NF000955">
    <property type="entry name" value="PRK00099.1-1"/>
    <property type="match status" value="1"/>
</dbReference>
<dbReference type="InterPro" id="IPR047865">
    <property type="entry name" value="Ribosomal_uL10_bac_type"/>
</dbReference>
<dbReference type="RefSeq" id="WP_073095389.1">
    <property type="nucleotide sequence ID" value="NZ_FRCY01000009.1"/>
</dbReference>
<proteinExistence type="inferred from homology"/>
<accession>A0A1M7PJT8</accession>
<name>A0A1M7PJT8_9BACT</name>